<keyword evidence="2" id="KW-1185">Reference proteome</keyword>
<dbReference type="InterPro" id="IPR036188">
    <property type="entry name" value="FAD/NAD-bd_sf"/>
</dbReference>
<evidence type="ECO:0008006" key="3">
    <source>
        <dbReference type="Google" id="ProtNLM"/>
    </source>
</evidence>
<dbReference type="EMBL" id="JABBVZ010000156">
    <property type="protein sequence ID" value="NMP24818.1"/>
    <property type="molecule type" value="Genomic_DNA"/>
</dbReference>
<comment type="caution">
    <text evidence="1">The sequence shown here is derived from an EMBL/GenBank/DDBJ whole genome shotgun (WGS) entry which is preliminary data.</text>
</comment>
<reference evidence="1 2" key="1">
    <citation type="submission" date="2020-04" db="EMBL/GenBank/DDBJ databases">
        <authorList>
            <person name="Zhang R."/>
            <person name="Schippers A."/>
        </authorList>
    </citation>
    <scope>NUCLEOTIDE SEQUENCE [LARGE SCALE GENOMIC DNA]</scope>
    <source>
        <strain evidence="1 2">DSM 109850</strain>
    </source>
</reference>
<dbReference type="Gene3D" id="3.50.50.60">
    <property type="entry name" value="FAD/NAD(P)-binding domain"/>
    <property type="match status" value="1"/>
</dbReference>
<proteinExistence type="predicted"/>
<dbReference type="Proteomes" id="UP000533476">
    <property type="component" value="Unassembled WGS sequence"/>
</dbReference>
<organism evidence="1 2">
    <name type="scientific">Sulfobacillus harzensis</name>
    <dbReference type="NCBI Taxonomy" id="2729629"/>
    <lineage>
        <taxon>Bacteria</taxon>
        <taxon>Bacillati</taxon>
        <taxon>Bacillota</taxon>
        <taxon>Clostridia</taxon>
        <taxon>Eubacteriales</taxon>
        <taxon>Clostridiales Family XVII. Incertae Sedis</taxon>
        <taxon>Sulfobacillus</taxon>
    </lineage>
</organism>
<name>A0A7Y0L7M7_9FIRM</name>
<evidence type="ECO:0000313" key="1">
    <source>
        <dbReference type="EMBL" id="NMP24818.1"/>
    </source>
</evidence>
<protein>
    <recommendedName>
        <fullName evidence="3">Amine oxidase domain-containing protein</fullName>
    </recommendedName>
</protein>
<evidence type="ECO:0000313" key="2">
    <source>
        <dbReference type="Proteomes" id="UP000533476"/>
    </source>
</evidence>
<dbReference type="Gene3D" id="3.90.660.20">
    <property type="entry name" value="Protoporphyrinogen oxidase, mitochondrial, domain 2"/>
    <property type="match status" value="1"/>
</dbReference>
<dbReference type="RefSeq" id="WP_169103024.1">
    <property type="nucleotide sequence ID" value="NZ_JABBVZ010000156.1"/>
</dbReference>
<sequence>MVVLRSFWGPRPTPSLWTDDQLLAKHAEAMADVLQIHSLPRFITLRRWNQALPHIPEGLRLPREIPQSPGLYLVGPTVGGLGLSDCVKTAWAVARDMTRLQCAS</sequence>
<gene>
    <name evidence="1" type="ORF">HIJ39_21145</name>
</gene>
<accession>A0A7Y0L7M7</accession>
<dbReference type="AlphaFoldDB" id="A0A7Y0L7M7"/>